<sequence length="105" mass="11725">MSERPTIKRRPTGDEGTSRLGPAENLRVPLLWSLVGAHGALCWQKEAACWMRRGSGATWHEVHRYRCFGTVAHPYRVLLLPDLPVPNTTLLPPALWCTTMAFSAS</sequence>
<name>A0AAV7NQY9_PLEWA</name>
<accession>A0AAV7NQY9</accession>
<evidence type="ECO:0000256" key="1">
    <source>
        <dbReference type="SAM" id="MobiDB-lite"/>
    </source>
</evidence>
<proteinExistence type="predicted"/>
<gene>
    <name evidence="2" type="ORF">NDU88_005555</name>
</gene>
<protein>
    <submittedName>
        <fullName evidence="2">Uncharacterized protein</fullName>
    </submittedName>
</protein>
<feature type="compositionally biased region" description="Basic and acidic residues" evidence="1">
    <location>
        <begin position="1"/>
        <end position="17"/>
    </location>
</feature>
<dbReference type="AlphaFoldDB" id="A0AAV7NQY9"/>
<organism evidence="2 3">
    <name type="scientific">Pleurodeles waltl</name>
    <name type="common">Iberian ribbed newt</name>
    <dbReference type="NCBI Taxonomy" id="8319"/>
    <lineage>
        <taxon>Eukaryota</taxon>
        <taxon>Metazoa</taxon>
        <taxon>Chordata</taxon>
        <taxon>Craniata</taxon>
        <taxon>Vertebrata</taxon>
        <taxon>Euteleostomi</taxon>
        <taxon>Amphibia</taxon>
        <taxon>Batrachia</taxon>
        <taxon>Caudata</taxon>
        <taxon>Salamandroidea</taxon>
        <taxon>Salamandridae</taxon>
        <taxon>Pleurodelinae</taxon>
        <taxon>Pleurodeles</taxon>
    </lineage>
</organism>
<comment type="caution">
    <text evidence="2">The sequence shown here is derived from an EMBL/GenBank/DDBJ whole genome shotgun (WGS) entry which is preliminary data.</text>
</comment>
<keyword evidence="3" id="KW-1185">Reference proteome</keyword>
<evidence type="ECO:0000313" key="2">
    <source>
        <dbReference type="EMBL" id="KAJ1117355.1"/>
    </source>
</evidence>
<dbReference type="EMBL" id="JANPWB010000012">
    <property type="protein sequence ID" value="KAJ1117355.1"/>
    <property type="molecule type" value="Genomic_DNA"/>
</dbReference>
<reference evidence="2" key="1">
    <citation type="journal article" date="2022" name="bioRxiv">
        <title>Sequencing and chromosome-scale assembly of the giantPleurodeles waltlgenome.</title>
        <authorList>
            <person name="Brown T."/>
            <person name="Elewa A."/>
            <person name="Iarovenko S."/>
            <person name="Subramanian E."/>
            <person name="Araus A.J."/>
            <person name="Petzold A."/>
            <person name="Susuki M."/>
            <person name="Suzuki K.-i.T."/>
            <person name="Hayashi T."/>
            <person name="Toyoda A."/>
            <person name="Oliveira C."/>
            <person name="Osipova E."/>
            <person name="Leigh N.D."/>
            <person name="Simon A."/>
            <person name="Yun M.H."/>
        </authorList>
    </citation>
    <scope>NUCLEOTIDE SEQUENCE</scope>
    <source>
        <strain evidence="2">20211129_DDA</strain>
        <tissue evidence="2">Liver</tissue>
    </source>
</reference>
<feature type="region of interest" description="Disordered" evidence="1">
    <location>
        <begin position="1"/>
        <end position="21"/>
    </location>
</feature>
<evidence type="ECO:0000313" key="3">
    <source>
        <dbReference type="Proteomes" id="UP001066276"/>
    </source>
</evidence>
<dbReference type="Proteomes" id="UP001066276">
    <property type="component" value="Chromosome 8"/>
</dbReference>